<proteinExistence type="predicted"/>
<dbReference type="AlphaFoldDB" id="A0A269Z2Q6"/>
<feature type="non-terminal residue" evidence="1">
    <location>
        <position position="83"/>
    </location>
</feature>
<sequence>MKLNTTYANNNYPIIVEHGAINQLNDINKSYDQSFFIIDDTVYHLFKDKLDQLIQTNHATKIIIPSGEQTKTFAHFHDIIESI</sequence>
<evidence type="ECO:0000313" key="2">
    <source>
        <dbReference type="Proteomes" id="UP000216867"/>
    </source>
</evidence>
<protein>
    <submittedName>
        <fullName evidence="1">3-dehydroquinate synthase</fullName>
    </submittedName>
</protein>
<comment type="caution">
    <text evidence="1">The sequence shown here is derived from an EMBL/GenBank/DDBJ whole genome shotgun (WGS) entry which is preliminary data.</text>
</comment>
<evidence type="ECO:0000313" key="1">
    <source>
        <dbReference type="EMBL" id="PAK91959.1"/>
    </source>
</evidence>
<dbReference type="SUPFAM" id="SSF56796">
    <property type="entry name" value="Dehydroquinate synthase-like"/>
    <property type="match status" value="1"/>
</dbReference>
<dbReference type="Proteomes" id="UP000216867">
    <property type="component" value="Unassembled WGS sequence"/>
</dbReference>
<reference evidence="1 2" key="1">
    <citation type="submission" date="2017-04" db="EMBL/GenBank/DDBJ databases">
        <title>Kefir bacterial isolates.</title>
        <authorList>
            <person name="Kim Y."/>
            <person name="Blasche S."/>
            <person name="Patil K.R."/>
        </authorList>
    </citation>
    <scope>NUCLEOTIDE SEQUENCE [LARGE SCALE GENOMIC DNA]</scope>
    <source>
        <strain evidence="1 2">OG2</strain>
    </source>
</reference>
<dbReference type="Gene3D" id="3.40.50.1970">
    <property type="match status" value="1"/>
</dbReference>
<organism evidence="1 2">
    <name type="scientific">Brevibacterium casei</name>
    <dbReference type="NCBI Taxonomy" id="33889"/>
    <lineage>
        <taxon>Bacteria</taxon>
        <taxon>Bacillati</taxon>
        <taxon>Actinomycetota</taxon>
        <taxon>Actinomycetes</taxon>
        <taxon>Micrococcales</taxon>
        <taxon>Brevibacteriaceae</taxon>
        <taxon>Brevibacterium</taxon>
    </lineage>
</organism>
<dbReference type="RefSeq" id="WP_217987218.1">
    <property type="nucleotide sequence ID" value="NZ_NCWY01000096.1"/>
</dbReference>
<gene>
    <name evidence="1" type="ORF">B8X04_17470</name>
</gene>
<dbReference type="EMBL" id="NCWY01000096">
    <property type="protein sequence ID" value="PAK91959.1"/>
    <property type="molecule type" value="Genomic_DNA"/>
</dbReference>
<name>A0A269Z2Q6_9MICO</name>
<accession>A0A269Z2Q6</accession>